<proteinExistence type="predicted"/>
<dbReference type="AlphaFoldDB" id="A0A833R3C3"/>
<protein>
    <submittedName>
        <fullName evidence="2">Peptidase of plants and bacteria</fullName>
    </submittedName>
</protein>
<dbReference type="PANTHER" id="PTHR33321">
    <property type="match status" value="1"/>
</dbReference>
<sequence>MDQLQTDLLPLSSQTPTPTNHSPLNSIKPPPPTSSNPKFGTTACTNSHHTYPPTHLRFATILTLFFLSVWANYEASKGFDLTILNSTAHTLAARRFDLLLVSNGRAADMALKSSRFIENILYPHEESFPRKPVSHVTIRLADHNITDDVLVSRCDGREPVLSGKYLIEISPSVILGKDAKTTAVASALHRGMAYVWLWDGHGSVPQPIIDAMVEFLLVQYKLPSKHYESTHLTSILTGLIKRCEERSNGFVARLNNAVREKWDEHAVIDAFRSPTEIMCLSHIISASEDGSLADDSGLNLELNQAM</sequence>
<dbReference type="PANTHER" id="PTHR33321:SF3">
    <property type="entry name" value="OS05G0582000 PROTEIN"/>
    <property type="match status" value="1"/>
</dbReference>
<dbReference type="Pfam" id="PF04450">
    <property type="entry name" value="BSP"/>
    <property type="match status" value="1"/>
</dbReference>
<reference evidence="2" key="1">
    <citation type="submission" date="2020-01" db="EMBL/GenBank/DDBJ databases">
        <title>Genome sequence of Kobresia littledalei, the first chromosome-level genome in the family Cyperaceae.</title>
        <authorList>
            <person name="Qu G."/>
        </authorList>
    </citation>
    <scope>NUCLEOTIDE SEQUENCE</scope>
    <source>
        <strain evidence="2">C.B.Clarke</strain>
        <tissue evidence="2">Leaf</tissue>
    </source>
</reference>
<dbReference type="InterPro" id="IPR007541">
    <property type="entry name" value="Uncharacterised_BSP"/>
</dbReference>
<evidence type="ECO:0000313" key="2">
    <source>
        <dbReference type="EMBL" id="KAF3328849.1"/>
    </source>
</evidence>
<keyword evidence="3" id="KW-1185">Reference proteome</keyword>
<accession>A0A833R3C3</accession>
<feature type="compositionally biased region" description="Polar residues" evidence="1">
    <location>
        <begin position="1"/>
        <end position="25"/>
    </location>
</feature>
<dbReference type="Proteomes" id="UP000623129">
    <property type="component" value="Unassembled WGS sequence"/>
</dbReference>
<evidence type="ECO:0000313" key="3">
    <source>
        <dbReference type="Proteomes" id="UP000623129"/>
    </source>
</evidence>
<gene>
    <name evidence="2" type="ORF">FCM35_KLT05927</name>
</gene>
<feature type="region of interest" description="Disordered" evidence="1">
    <location>
        <begin position="1"/>
        <end position="41"/>
    </location>
</feature>
<evidence type="ECO:0000256" key="1">
    <source>
        <dbReference type="SAM" id="MobiDB-lite"/>
    </source>
</evidence>
<comment type="caution">
    <text evidence="2">The sequence shown here is derived from an EMBL/GenBank/DDBJ whole genome shotgun (WGS) entry which is preliminary data.</text>
</comment>
<dbReference type="OrthoDB" id="1924946at2759"/>
<dbReference type="EMBL" id="SWLB01000015">
    <property type="protein sequence ID" value="KAF3328849.1"/>
    <property type="molecule type" value="Genomic_DNA"/>
</dbReference>
<name>A0A833R3C3_9POAL</name>
<organism evidence="2 3">
    <name type="scientific">Carex littledalei</name>
    <dbReference type="NCBI Taxonomy" id="544730"/>
    <lineage>
        <taxon>Eukaryota</taxon>
        <taxon>Viridiplantae</taxon>
        <taxon>Streptophyta</taxon>
        <taxon>Embryophyta</taxon>
        <taxon>Tracheophyta</taxon>
        <taxon>Spermatophyta</taxon>
        <taxon>Magnoliopsida</taxon>
        <taxon>Liliopsida</taxon>
        <taxon>Poales</taxon>
        <taxon>Cyperaceae</taxon>
        <taxon>Cyperoideae</taxon>
        <taxon>Cariceae</taxon>
        <taxon>Carex</taxon>
        <taxon>Carex subgen. Euthyceras</taxon>
    </lineage>
</organism>